<dbReference type="SUPFAM" id="SSF57701">
    <property type="entry name" value="Zn2/Cys6 DNA-binding domain"/>
    <property type="match status" value="1"/>
</dbReference>
<evidence type="ECO:0000259" key="9">
    <source>
        <dbReference type="PROSITE" id="PS50048"/>
    </source>
</evidence>
<dbReference type="PROSITE" id="PS50048">
    <property type="entry name" value="ZN2_CY6_FUNGAL_2"/>
    <property type="match status" value="1"/>
</dbReference>
<keyword evidence="11" id="KW-1185">Reference proteome</keyword>
<dbReference type="OrthoDB" id="8062037at2759"/>
<name>A0A6A6TRI4_9PLEO</name>
<evidence type="ECO:0000256" key="6">
    <source>
        <dbReference type="ARBA" id="ARBA00023163"/>
    </source>
</evidence>
<feature type="domain" description="Zn(2)-C6 fungal-type" evidence="9">
    <location>
        <begin position="106"/>
        <end position="138"/>
    </location>
</feature>
<dbReference type="PANTHER" id="PTHR31845">
    <property type="entry name" value="FINGER DOMAIN PROTEIN, PUTATIVE-RELATED"/>
    <property type="match status" value="1"/>
</dbReference>
<evidence type="ECO:0000256" key="7">
    <source>
        <dbReference type="ARBA" id="ARBA00023242"/>
    </source>
</evidence>
<dbReference type="PANTHER" id="PTHR31845:SF39">
    <property type="entry name" value="TRANSCRIPTION FACTOR PBCR-RELATED"/>
    <property type="match status" value="1"/>
</dbReference>
<dbReference type="GO" id="GO:0000981">
    <property type="term" value="F:DNA-binding transcription factor activity, RNA polymerase II-specific"/>
    <property type="evidence" value="ECO:0007669"/>
    <property type="project" value="InterPro"/>
</dbReference>
<dbReference type="GO" id="GO:0008270">
    <property type="term" value="F:zinc ion binding"/>
    <property type="evidence" value="ECO:0007669"/>
    <property type="project" value="InterPro"/>
</dbReference>
<dbReference type="GO" id="GO:0006351">
    <property type="term" value="P:DNA-templated transcription"/>
    <property type="evidence" value="ECO:0007669"/>
    <property type="project" value="InterPro"/>
</dbReference>
<dbReference type="Pfam" id="PF00172">
    <property type="entry name" value="Zn_clus"/>
    <property type="match status" value="1"/>
</dbReference>
<dbReference type="InterPro" id="IPR051089">
    <property type="entry name" value="prtT"/>
</dbReference>
<dbReference type="Pfam" id="PF04082">
    <property type="entry name" value="Fungal_trans"/>
    <property type="match status" value="1"/>
</dbReference>
<evidence type="ECO:0000256" key="4">
    <source>
        <dbReference type="ARBA" id="ARBA00023015"/>
    </source>
</evidence>
<keyword evidence="4" id="KW-0805">Transcription regulation</keyword>
<dbReference type="InterPro" id="IPR036864">
    <property type="entry name" value="Zn2-C6_fun-type_DNA-bd_sf"/>
</dbReference>
<feature type="region of interest" description="Disordered" evidence="8">
    <location>
        <begin position="718"/>
        <end position="790"/>
    </location>
</feature>
<feature type="region of interest" description="Disordered" evidence="8">
    <location>
        <begin position="215"/>
        <end position="256"/>
    </location>
</feature>
<keyword evidence="2" id="KW-0479">Metal-binding</keyword>
<dbReference type="CDD" id="cd00067">
    <property type="entry name" value="GAL4"/>
    <property type="match status" value="1"/>
</dbReference>
<evidence type="ECO:0000313" key="11">
    <source>
        <dbReference type="Proteomes" id="UP000799324"/>
    </source>
</evidence>
<dbReference type="GO" id="GO:0005634">
    <property type="term" value="C:nucleus"/>
    <property type="evidence" value="ECO:0007669"/>
    <property type="project" value="UniProtKB-SubCell"/>
</dbReference>
<accession>A0A6A6TRI4</accession>
<reference evidence="10" key="1">
    <citation type="journal article" date="2020" name="Stud. Mycol.">
        <title>101 Dothideomycetes genomes: a test case for predicting lifestyles and emergence of pathogens.</title>
        <authorList>
            <person name="Haridas S."/>
            <person name="Albert R."/>
            <person name="Binder M."/>
            <person name="Bloem J."/>
            <person name="Labutti K."/>
            <person name="Salamov A."/>
            <person name="Andreopoulos B."/>
            <person name="Baker S."/>
            <person name="Barry K."/>
            <person name="Bills G."/>
            <person name="Bluhm B."/>
            <person name="Cannon C."/>
            <person name="Castanera R."/>
            <person name="Culley D."/>
            <person name="Daum C."/>
            <person name="Ezra D."/>
            <person name="Gonzalez J."/>
            <person name="Henrissat B."/>
            <person name="Kuo A."/>
            <person name="Liang C."/>
            <person name="Lipzen A."/>
            <person name="Lutzoni F."/>
            <person name="Magnuson J."/>
            <person name="Mondo S."/>
            <person name="Nolan M."/>
            <person name="Ohm R."/>
            <person name="Pangilinan J."/>
            <person name="Park H.-J."/>
            <person name="Ramirez L."/>
            <person name="Alfaro M."/>
            <person name="Sun H."/>
            <person name="Tritt A."/>
            <person name="Yoshinaga Y."/>
            <person name="Zwiers L.-H."/>
            <person name="Turgeon B."/>
            <person name="Goodwin S."/>
            <person name="Spatafora J."/>
            <person name="Crous P."/>
            <person name="Grigoriev I."/>
        </authorList>
    </citation>
    <scope>NUCLEOTIDE SEQUENCE</scope>
    <source>
        <strain evidence="10">CBS 122681</strain>
    </source>
</reference>
<evidence type="ECO:0000256" key="2">
    <source>
        <dbReference type="ARBA" id="ARBA00022723"/>
    </source>
</evidence>
<feature type="compositionally biased region" description="Low complexity" evidence="8">
    <location>
        <begin position="767"/>
        <end position="788"/>
    </location>
</feature>
<dbReference type="AlphaFoldDB" id="A0A6A6TRI4"/>
<dbReference type="GO" id="GO:0000976">
    <property type="term" value="F:transcription cis-regulatory region binding"/>
    <property type="evidence" value="ECO:0007669"/>
    <property type="project" value="TreeGrafter"/>
</dbReference>
<feature type="region of interest" description="Disordered" evidence="8">
    <location>
        <begin position="1"/>
        <end position="105"/>
    </location>
</feature>
<dbReference type="GO" id="GO:0001216">
    <property type="term" value="F:DNA-binding transcription activator activity"/>
    <property type="evidence" value="ECO:0007669"/>
    <property type="project" value="UniProtKB-ARBA"/>
</dbReference>
<feature type="compositionally biased region" description="Pro residues" evidence="8">
    <location>
        <begin position="44"/>
        <end position="58"/>
    </location>
</feature>
<dbReference type="InterPro" id="IPR001138">
    <property type="entry name" value="Zn2Cys6_DnaBD"/>
</dbReference>
<keyword evidence="3" id="KW-0862">Zinc</keyword>
<feature type="compositionally biased region" description="Polar residues" evidence="8">
    <location>
        <begin position="190"/>
        <end position="199"/>
    </location>
</feature>
<dbReference type="InterPro" id="IPR007219">
    <property type="entry name" value="XnlR_reg_dom"/>
</dbReference>
<feature type="compositionally biased region" description="Polar residues" evidence="8">
    <location>
        <begin position="733"/>
        <end position="756"/>
    </location>
</feature>
<dbReference type="EMBL" id="MU004291">
    <property type="protein sequence ID" value="KAF2662046.1"/>
    <property type="molecule type" value="Genomic_DNA"/>
</dbReference>
<evidence type="ECO:0000256" key="1">
    <source>
        <dbReference type="ARBA" id="ARBA00004123"/>
    </source>
</evidence>
<keyword evidence="5" id="KW-0238">DNA-binding</keyword>
<sequence>MGDPIDPRLQYASLPPRTLAQPYAQNTQAPGQPYYLPTTTTLHAPPPPLLAQPAPPSNLDPALEEPSPAVHDVSDDDDHDGDVEHDGALETPGSAKSPGDFKRPRACDSCRGLKVRCDQERPDLPCRRCAKANRQCITTPPTRKRQKKADSRVAELERKIDALTATLQQKGGPPPPPELLHHRGGVPDYDSTTPSSIAHSTHDGAYRFGSISHEWSTPNRYPEPPPGYGPAQNIQRGPEPKRRKLGDGNSHATIPEDMDALHRDLAEHPEMKRTNKKGLQADHSYINGLIDNLMSSDTAERIFIRYITEICPHFPAVPLAPGVTAREVREKKPLLFLAILAGSSHGSSEQIVSQEVQRELTKLLKDQFADIIWRNGEKSLEIVQALQLGVLWYRPPLHYEQHNFYMMVNCAAVMALDLGLGRRATPNAMKLPMGPFRRCHPNASSAESRRTFLVCYYLCMSITMVLRRPILLRWTKYMEESVNILETSSEALPSDKILCQHVKMAHIGENISVQFCMDDPSAEVSISEPKVIYALKIFENELHQLRDENARLPESDPALRLAEHVTNLYVHEIALHHNQSPADFQPPFPDGTLVAGVGVGKKDAIGPAHIGALGECLTATHGILDTILSVPLDILLTLPVIFCVRAIYAIVCLMKMWVSVTSSSEVGNIIKKEDLAIETYTERLVTMFNAIVSRDAQSPHGKFYFVAKRLQERFAQIKEGTSKTDSDQDDPRLSSNKPTSKPRSRQSPALTQTQTPLHLLSEVAMGSSTTPSSQPQQQQPLQSQTPQQAMAQGWYDNSVMTTQQPDMMGIPQGPFDPNFDFTQFDLSLGSDAELSALFIPDSMMWGMQPMQGYGGAY</sequence>
<dbReference type="Proteomes" id="UP000799324">
    <property type="component" value="Unassembled WGS sequence"/>
</dbReference>
<dbReference type="PROSITE" id="PS00463">
    <property type="entry name" value="ZN2_CY6_FUNGAL_1"/>
    <property type="match status" value="1"/>
</dbReference>
<dbReference type="CDD" id="cd12148">
    <property type="entry name" value="fungal_TF_MHR"/>
    <property type="match status" value="1"/>
</dbReference>
<evidence type="ECO:0000256" key="8">
    <source>
        <dbReference type="SAM" id="MobiDB-lite"/>
    </source>
</evidence>
<organism evidence="10 11">
    <name type="scientific">Lophiostoma macrostomum CBS 122681</name>
    <dbReference type="NCBI Taxonomy" id="1314788"/>
    <lineage>
        <taxon>Eukaryota</taxon>
        <taxon>Fungi</taxon>
        <taxon>Dikarya</taxon>
        <taxon>Ascomycota</taxon>
        <taxon>Pezizomycotina</taxon>
        <taxon>Dothideomycetes</taxon>
        <taxon>Pleosporomycetidae</taxon>
        <taxon>Pleosporales</taxon>
        <taxon>Lophiostomataceae</taxon>
        <taxon>Lophiostoma</taxon>
    </lineage>
</organism>
<feature type="compositionally biased region" description="Low complexity" evidence="8">
    <location>
        <begin position="32"/>
        <end position="43"/>
    </location>
</feature>
<dbReference type="FunFam" id="4.10.240.10:FF:000003">
    <property type="entry name" value="C6 transcription factor (Leu3)"/>
    <property type="match status" value="1"/>
</dbReference>
<evidence type="ECO:0000256" key="3">
    <source>
        <dbReference type="ARBA" id="ARBA00022833"/>
    </source>
</evidence>
<protein>
    <recommendedName>
        <fullName evidence="9">Zn(2)-C6 fungal-type domain-containing protein</fullName>
    </recommendedName>
</protein>
<dbReference type="Gene3D" id="4.10.240.10">
    <property type="entry name" value="Zn(2)-C6 fungal-type DNA-binding domain"/>
    <property type="match status" value="1"/>
</dbReference>
<feature type="region of interest" description="Disordered" evidence="8">
    <location>
        <begin position="165"/>
        <end position="203"/>
    </location>
</feature>
<comment type="subcellular location">
    <subcellularLocation>
        <location evidence="1">Nucleus</location>
    </subcellularLocation>
</comment>
<evidence type="ECO:0000313" key="10">
    <source>
        <dbReference type="EMBL" id="KAF2662046.1"/>
    </source>
</evidence>
<evidence type="ECO:0000256" key="5">
    <source>
        <dbReference type="ARBA" id="ARBA00023125"/>
    </source>
</evidence>
<gene>
    <name evidence="10" type="ORF">K491DRAFT_339401</name>
</gene>
<keyword evidence="7" id="KW-0539">Nucleus</keyword>
<proteinExistence type="predicted"/>
<dbReference type="SMART" id="SM00066">
    <property type="entry name" value="GAL4"/>
    <property type="match status" value="1"/>
</dbReference>
<keyword evidence="6" id="KW-0804">Transcription</keyword>
<feature type="compositionally biased region" description="Basic and acidic residues" evidence="8">
    <location>
        <begin position="718"/>
        <end position="732"/>
    </location>
</feature>